<dbReference type="AlphaFoldDB" id="A0A1Y4SSV5"/>
<dbReference type="PANTHER" id="PTHR35372:SF2">
    <property type="entry name" value="SF3 HELICASE DOMAIN-CONTAINING PROTEIN"/>
    <property type="match status" value="1"/>
</dbReference>
<dbReference type="PROSITE" id="PS51206">
    <property type="entry name" value="SF3_HELICASE_1"/>
    <property type="match status" value="1"/>
</dbReference>
<dbReference type="InterPro" id="IPR006500">
    <property type="entry name" value="Helicase_put_C_phage/plasmid"/>
</dbReference>
<evidence type="ECO:0000313" key="6">
    <source>
        <dbReference type="EMBL" id="OUQ32071.1"/>
    </source>
</evidence>
<keyword evidence="1" id="KW-0547">Nucleotide-binding</keyword>
<dbReference type="GO" id="GO:0005524">
    <property type="term" value="F:ATP binding"/>
    <property type="evidence" value="ECO:0007669"/>
    <property type="project" value="UniProtKB-KW"/>
</dbReference>
<dbReference type="GO" id="GO:0016787">
    <property type="term" value="F:hydrolase activity"/>
    <property type="evidence" value="ECO:0007669"/>
    <property type="project" value="UniProtKB-KW"/>
</dbReference>
<sequence length="627" mass="72749">MFFKGYVETNGKKCIEKFKNRSDFKTYEQVERLNSFAGILARETVLIDVDDFEESEILLKIIKDKKLRCRVYETSRGKHFLFKNSGLERCKTHCFLATGINADIKVGRVSSYSILKIDGVERKIIYDTAENEEADLLPKYLTPVRSNMEFLNMEAGDGRNQALFNYILTLQSNDFSVKEARETIRTINSYVLNDPLDEREIETILRDDAFKKPIFFKGTTFLFDKFAVFLKNNHHIIKINNQLHLYKDGIYVSGQDEIESMMIYHIPQLNRAKRKEVYDYLELLIRDNTPVENANYIAFRNGIYNIENDELLSFSPEFIITNKIDWDYNPNAYSELADHTLNKISCNDEKIRNLLEECIGYTFYRRNEIGKFFMLTGDGSNGKSTYIDLFKTILGEKNIVALELQELGERFKTAEMFGKLANIGDDIGDEFVANTAVLKKLATGDRLNVERKGQNPFDFNNYAKLIFSANSIPRMGKGKDNSALLRRMIIIPFNAVFSEEDEGFDPSIKYKLSEQSSVEYLITLAIKGLKRVIKNNKFTISEKVQKELDDFEEANNPLIGFIKDISLDDILYEPTSEVYQKYVEYCINDGLEPLKKINFSRQITKYFKITTKQKKIKGKKLQIFVEY</sequence>
<evidence type="ECO:0000256" key="3">
    <source>
        <dbReference type="ARBA" id="ARBA00022806"/>
    </source>
</evidence>
<dbReference type="PANTHER" id="PTHR35372">
    <property type="entry name" value="ATP BINDING PROTEIN-RELATED"/>
    <property type="match status" value="1"/>
</dbReference>
<dbReference type="InterPro" id="IPR004968">
    <property type="entry name" value="DNA_primase/NTPase_C"/>
</dbReference>
<comment type="caution">
    <text evidence="6">The sequence shown here is derived from an EMBL/GenBank/DDBJ whole genome shotgun (WGS) entry which is preliminary data.</text>
</comment>
<keyword evidence="2" id="KW-0378">Hydrolase</keyword>
<dbReference type="EMBL" id="NFLJ01000047">
    <property type="protein sequence ID" value="OUQ32071.1"/>
    <property type="molecule type" value="Genomic_DNA"/>
</dbReference>
<dbReference type="GO" id="GO:0004386">
    <property type="term" value="F:helicase activity"/>
    <property type="evidence" value="ECO:0007669"/>
    <property type="project" value="UniProtKB-KW"/>
</dbReference>
<dbReference type="SMART" id="SM00942">
    <property type="entry name" value="PriCT_1"/>
    <property type="match status" value="1"/>
</dbReference>
<dbReference type="SMART" id="SM00885">
    <property type="entry name" value="D5_N"/>
    <property type="match status" value="1"/>
</dbReference>
<dbReference type="Pfam" id="PF08706">
    <property type="entry name" value="D5_N"/>
    <property type="match status" value="1"/>
</dbReference>
<dbReference type="InterPro" id="IPR014015">
    <property type="entry name" value="Helicase_SF3_DNA-vir"/>
</dbReference>
<keyword evidence="7" id="KW-1185">Reference proteome</keyword>
<accession>A0A1Y4SSV5</accession>
<dbReference type="NCBIfam" id="TIGR01613">
    <property type="entry name" value="primase_Cterm"/>
    <property type="match status" value="1"/>
</dbReference>
<dbReference type="Pfam" id="PF19263">
    <property type="entry name" value="DUF5906"/>
    <property type="match status" value="1"/>
</dbReference>
<gene>
    <name evidence="6" type="ORF">B5E75_12725</name>
</gene>
<evidence type="ECO:0000256" key="4">
    <source>
        <dbReference type="ARBA" id="ARBA00022840"/>
    </source>
</evidence>
<name>A0A1Y4SSV5_9FIRM</name>
<dbReference type="Proteomes" id="UP000195305">
    <property type="component" value="Unassembled WGS sequence"/>
</dbReference>
<dbReference type="SUPFAM" id="SSF52540">
    <property type="entry name" value="P-loop containing nucleoside triphosphate hydrolases"/>
    <property type="match status" value="1"/>
</dbReference>
<dbReference type="OrthoDB" id="9763644at2"/>
<evidence type="ECO:0000256" key="1">
    <source>
        <dbReference type="ARBA" id="ARBA00022741"/>
    </source>
</evidence>
<dbReference type="InterPro" id="IPR014818">
    <property type="entry name" value="Phage/plasmid_primase_P4_C"/>
</dbReference>
<evidence type="ECO:0000313" key="7">
    <source>
        <dbReference type="Proteomes" id="UP000195305"/>
    </source>
</evidence>
<feature type="domain" description="SF3 helicase" evidence="5">
    <location>
        <begin position="350"/>
        <end position="506"/>
    </location>
</feature>
<reference evidence="6 7" key="1">
    <citation type="journal article" date="2018" name="BMC Genomics">
        <title>Whole genome sequencing and function prediction of 133 gut anaerobes isolated from chicken caecum in pure cultures.</title>
        <authorList>
            <person name="Medvecky M."/>
            <person name="Cejkova D."/>
            <person name="Polansky O."/>
            <person name="Karasova D."/>
            <person name="Kubasova T."/>
            <person name="Cizek A."/>
            <person name="Rychlik I."/>
        </authorList>
    </citation>
    <scope>NUCLEOTIDE SEQUENCE [LARGE SCALE GENOMIC DNA]</scope>
    <source>
        <strain evidence="6 7">An13</strain>
    </source>
</reference>
<dbReference type="Pfam" id="PF03288">
    <property type="entry name" value="Pox_D5"/>
    <property type="match status" value="1"/>
</dbReference>
<proteinExistence type="predicted"/>
<dbReference type="InterPro" id="IPR027417">
    <property type="entry name" value="P-loop_NTPase"/>
</dbReference>
<dbReference type="InterPro" id="IPR014820">
    <property type="entry name" value="PriCT_1"/>
</dbReference>
<dbReference type="RefSeq" id="WP_087359875.1">
    <property type="nucleotide sequence ID" value="NZ_NFLJ01000047.1"/>
</dbReference>
<dbReference type="Gene3D" id="3.40.50.300">
    <property type="entry name" value="P-loop containing nucleotide triphosphate hydrolases"/>
    <property type="match status" value="1"/>
</dbReference>
<keyword evidence="3" id="KW-0347">Helicase</keyword>
<dbReference type="Pfam" id="PF08708">
    <property type="entry name" value="PriCT_1"/>
    <property type="match status" value="1"/>
</dbReference>
<evidence type="ECO:0000259" key="5">
    <source>
        <dbReference type="PROSITE" id="PS51206"/>
    </source>
</evidence>
<keyword evidence="4" id="KW-0067">ATP-binding</keyword>
<dbReference type="InterPro" id="IPR045455">
    <property type="entry name" value="NrS-1_pol-like_helicase"/>
</dbReference>
<protein>
    <submittedName>
        <fullName evidence="6">DNA primase</fullName>
    </submittedName>
</protein>
<organism evidence="6 7">
    <name type="scientific">Massilimicrobiota timonensis</name>
    <dbReference type="NCBI Taxonomy" id="1776392"/>
    <lineage>
        <taxon>Bacteria</taxon>
        <taxon>Bacillati</taxon>
        <taxon>Bacillota</taxon>
        <taxon>Erysipelotrichia</taxon>
        <taxon>Erysipelotrichales</taxon>
        <taxon>Erysipelotrichaceae</taxon>
        <taxon>Massilimicrobiota</taxon>
    </lineage>
</organism>
<dbReference type="InterPro" id="IPR051620">
    <property type="entry name" value="ORF904-like_C"/>
</dbReference>
<evidence type="ECO:0000256" key="2">
    <source>
        <dbReference type="ARBA" id="ARBA00022801"/>
    </source>
</evidence>